<feature type="domain" description="Polysaccharide chain length determinant N-terminal" evidence="9">
    <location>
        <begin position="90"/>
        <end position="176"/>
    </location>
</feature>
<keyword evidence="5 8" id="KW-1133">Transmembrane helix</keyword>
<organism evidence="10 11">
    <name type="scientific">Nesterenkonia aethiopica</name>
    <dbReference type="NCBI Taxonomy" id="269144"/>
    <lineage>
        <taxon>Bacteria</taxon>
        <taxon>Bacillati</taxon>
        <taxon>Actinomycetota</taxon>
        <taxon>Actinomycetes</taxon>
        <taxon>Micrococcales</taxon>
        <taxon>Micrococcaceae</taxon>
        <taxon>Nesterenkonia</taxon>
    </lineage>
</organism>
<feature type="region of interest" description="Disordered" evidence="7">
    <location>
        <begin position="1"/>
        <end position="58"/>
    </location>
</feature>
<comment type="caution">
    <text evidence="10">The sequence shown here is derived from an EMBL/GenBank/DDBJ whole genome shotgun (WGS) entry which is preliminary data.</text>
</comment>
<feature type="transmembrane region" description="Helical" evidence="8">
    <location>
        <begin position="102"/>
        <end position="123"/>
    </location>
</feature>
<dbReference type="InterPro" id="IPR003856">
    <property type="entry name" value="LPS_length_determ_N"/>
</dbReference>
<evidence type="ECO:0000256" key="1">
    <source>
        <dbReference type="ARBA" id="ARBA00004651"/>
    </source>
</evidence>
<keyword evidence="4 8" id="KW-0812">Transmembrane</keyword>
<keyword evidence="3" id="KW-1003">Cell membrane</keyword>
<comment type="similarity">
    <text evidence="2">Belongs to the CpsC/CapA family.</text>
</comment>
<evidence type="ECO:0000256" key="7">
    <source>
        <dbReference type="SAM" id="MobiDB-lite"/>
    </source>
</evidence>
<keyword evidence="6 8" id="KW-0472">Membrane</keyword>
<evidence type="ECO:0000256" key="5">
    <source>
        <dbReference type="ARBA" id="ARBA00022989"/>
    </source>
</evidence>
<feature type="compositionally biased region" description="Acidic residues" evidence="7">
    <location>
        <begin position="29"/>
        <end position="38"/>
    </location>
</feature>
<evidence type="ECO:0000256" key="8">
    <source>
        <dbReference type="SAM" id="Phobius"/>
    </source>
</evidence>
<dbReference type="InterPro" id="IPR027417">
    <property type="entry name" value="P-loop_NTPase"/>
</dbReference>
<sequence length="566" mass="59247">MSMSTMLAHAVGRRRDDELSRSGPAPEPAPEDTPEDASESAPDARPDSPPGGEVLRPWDAARPLSGSLVWAGEEPGWPTNRHDRHEESQMTVRDMLRVVRRYWRSSCALFLLGLVFGATFFVLAPREYTSTARIYVTTATGEDLSQLQLGRSVSEQIVSSYADLVSTPVVLEPVMRREGVEEPLADFADSVDAEVVDGTTLLELSVRASTPEVSMARAEALTGSLVEFVGDLEAMQGAPQDLISVSIMQPAVLPEAPTSPQPLLVFGGAAGAGAALGLGSAALRESLNRRVRDRHDVQASTAMPVLAMGGEPDAGVAGAARRVLAPMQALRARSGVRGAERLAPVMLVAGVDADVLSADVAEVLARAAAADGFRVLLIEASGGHGWAASDLPQSAQSAMNGRSSPAVGTSEGGRQAAAGVEIMALNAPTGVLEADLRLTRQTVDRARAACDLVILNAAPVSADARGLGLAGEADATWLVLRAGHTVQEDLSGSLGVLEGLSRSLAGVIVVGRTTGRRRRRARREASRAASSHREAPPREGARGGGRHGAGRHRGGQRRAGARGRRP</sequence>
<dbReference type="EMBL" id="BAAAVT010000015">
    <property type="protein sequence ID" value="GAA3070573.1"/>
    <property type="molecule type" value="Genomic_DNA"/>
</dbReference>
<reference evidence="11" key="1">
    <citation type="journal article" date="2019" name="Int. J. Syst. Evol. Microbiol.">
        <title>The Global Catalogue of Microorganisms (GCM) 10K type strain sequencing project: providing services to taxonomists for standard genome sequencing and annotation.</title>
        <authorList>
            <consortium name="The Broad Institute Genomics Platform"/>
            <consortium name="The Broad Institute Genome Sequencing Center for Infectious Disease"/>
            <person name="Wu L."/>
            <person name="Ma J."/>
        </authorList>
    </citation>
    <scope>NUCLEOTIDE SEQUENCE [LARGE SCALE GENOMIC DNA]</scope>
    <source>
        <strain evidence="11">JCM 14309</strain>
    </source>
</reference>
<protein>
    <recommendedName>
        <fullName evidence="9">Polysaccharide chain length determinant N-terminal domain-containing protein</fullName>
    </recommendedName>
</protein>
<evidence type="ECO:0000259" key="9">
    <source>
        <dbReference type="Pfam" id="PF02706"/>
    </source>
</evidence>
<dbReference type="PANTHER" id="PTHR32309">
    <property type="entry name" value="TYROSINE-PROTEIN KINASE"/>
    <property type="match status" value="1"/>
</dbReference>
<feature type="compositionally biased region" description="Basic residues" evidence="7">
    <location>
        <begin position="544"/>
        <end position="566"/>
    </location>
</feature>
<feature type="region of interest" description="Disordered" evidence="7">
    <location>
        <begin position="513"/>
        <end position="566"/>
    </location>
</feature>
<evidence type="ECO:0000256" key="4">
    <source>
        <dbReference type="ARBA" id="ARBA00022692"/>
    </source>
</evidence>
<dbReference type="InterPro" id="IPR050445">
    <property type="entry name" value="Bact_polysacc_biosynth/exp"/>
</dbReference>
<evidence type="ECO:0000256" key="2">
    <source>
        <dbReference type="ARBA" id="ARBA00006683"/>
    </source>
</evidence>
<keyword evidence="11" id="KW-1185">Reference proteome</keyword>
<dbReference type="Proteomes" id="UP001500236">
    <property type="component" value="Unassembled WGS sequence"/>
</dbReference>
<comment type="subcellular location">
    <subcellularLocation>
        <location evidence="1">Cell membrane</location>
        <topology evidence="1">Multi-pass membrane protein</topology>
    </subcellularLocation>
</comment>
<dbReference type="Gene3D" id="3.40.50.300">
    <property type="entry name" value="P-loop containing nucleotide triphosphate hydrolases"/>
    <property type="match status" value="1"/>
</dbReference>
<gene>
    <name evidence="10" type="ORF">GCM10010529_23620</name>
</gene>
<name>A0ABP6M313_9MICC</name>
<evidence type="ECO:0000313" key="10">
    <source>
        <dbReference type="EMBL" id="GAA3070573.1"/>
    </source>
</evidence>
<dbReference type="PANTHER" id="PTHR32309:SF13">
    <property type="entry name" value="FERRIC ENTEROBACTIN TRANSPORT PROTEIN FEPE"/>
    <property type="match status" value="1"/>
</dbReference>
<evidence type="ECO:0000256" key="6">
    <source>
        <dbReference type="ARBA" id="ARBA00023136"/>
    </source>
</evidence>
<evidence type="ECO:0000256" key="3">
    <source>
        <dbReference type="ARBA" id="ARBA00022475"/>
    </source>
</evidence>
<evidence type="ECO:0000313" key="11">
    <source>
        <dbReference type="Proteomes" id="UP001500236"/>
    </source>
</evidence>
<proteinExistence type="inferred from homology"/>
<feature type="compositionally biased region" description="Basic and acidic residues" evidence="7">
    <location>
        <begin position="523"/>
        <end position="541"/>
    </location>
</feature>
<accession>A0ABP6M313</accession>
<dbReference type="Pfam" id="PF02706">
    <property type="entry name" value="Wzz"/>
    <property type="match status" value="1"/>
</dbReference>